<dbReference type="Gene3D" id="2.40.50.140">
    <property type="entry name" value="Nucleic acid-binding proteins"/>
    <property type="match status" value="1"/>
</dbReference>
<gene>
    <name evidence="1" type="ORF">BKD89_07455</name>
</gene>
<dbReference type="Gene3D" id="1.10.150.280">
    <property type="entry name" value="AF1531-like domain"/>
    <property type="match status" value="1"/>
</dbReference>
<dbReference type="GeneID" id="41322290"/>
<dbReference type="InterPro" id="IPR007003">
    <property type="entry name" value="DUF655"/>
</dbReference>
<dbReference type="Pfam" id="PF04919">
    <property type="entry name" value="DUF655"/>
    <property type="match status" value="1"/>
</dbReference>
<accession>A0A3G3IIH1</accession>
<dbReference type="PANTHER" id="PTHR40734:SF1">
    <property type="entry name" value="DNA-BINDING PROTEIN"/>
    <property type="match status" value="1"/>
</dbReference>
<dbReference type="AlphaFoldDB" id="A0A3G3IIH1"/>
<dbReference type="Proteomes" id="UP000273278">
    <property type="component" value="Chromosome"/>
</dbReference>
<dbReference type="SUPFAM" id="SSF160975">
    <property type="entry name" value="AF1531-like"/>
    <property type="match status" value="1"/>
</dbReference>
<dbReference type="GO" id="GO:0003677">
    <property type="term" value="F:DNA binding"/>
    <property type="evidence" value="ECO:0007669"/>
    <property type="project" value="UniProtKB-KW"/>
</dbReference>
<name>A0A3G3IIH1_9ARCH</name>
<reference evidence="1 2" key="1">
    <citation type="submission" date="2016-10" db="EMBL/GenBank/DDBJ databases">
        <title>Complete genome of the TMA-utilizing, human hosted archaeon Methanomethylophilus alvus Gen. nov, sp. nov., strain Mx-05, derived from a pure culture.</title>
        <authorList>
            <person name="Brugere J.-F."/>
            <person name="Ben Hania W."/>
            <person name="Chaudhary P.P."/>
            <person name="Gaci N."/>
            <person name="Borrel G."/>
            <person name="Cao Van Tuat L."/>
            <person name="Fardeau M.-L."/>
            <person name="Harris H.M.B."/>
            <person name="O'Toole P.W."/>
            <person name="Ollivier B."/>
        </authorList>
    </citation>
    <scope>NUCLEOTIDE SEQUENCE [LARGE SCALE GENOMIC DNA]</scope>
    <source>
        <strain evidence="1 2">Mx-05</strain>
    </source>
</reference>
<evidence type="ECO:0000313" key="1">
    <source>
        <dbReference type="EMBL" id="AYQ55626.1"/>
    </source>
</evidence>
<dbReference type="EMBL" id="CP017686">
    <property type="protein sequence ID" value="AYQ55626.1"/>
    <property type="molecule type" value="Genomic_DNA"/>
</dbReference>
<dbReference type="RefSeq" id="WP_015505407.1">
    <property type="nucleotide sequence ID" value="NZ_CAYARL010000009.1"/>
</dbReference>
<keyword evidence="1" id="KW-0238">DNA-binding</keyword>
<evidence type="ECO:0000313" key="2">
    <source>
        <dbReference type="Proteomes" id="UP000273278"/>
    </source>
</evidence>
<protein>
    <submittedName>
        <fullName evidence="1">DNA-binding protein</fullName>
    </submittedName>
</protein>
<sequence length="183" mass="20776">MEEYAYVLDYLPQGTGVSKFDKKEPVVYALGDNEFKLFELVAKTGAVINIGDRVYIGKDAAKRTAIDHVKRRIGYDDLSNMASSELEYSVEAIVKANETRFIRFYNEAGPVTIKKHLLEELPGLGKKTMMAILEERDKNGPFKGYEDLVTRVPAVKSPEKLIVARIVLEITDPSRKRYLFVLR</sequence>
<proteinExistence type="predicted"/>
<dbReference type="OMA" id="IGKKHMW"/>
<dbReference type="PANTHER" id="PTHR40734">
    <property type="entry name" value="TRNA-SPECIFIC ADENOSINE DEAMINASE-RELATED"/>
    <property type="match status" value="1"/>
</dbReference>
<dbReference type="InterPro" id="IPR012340">
    <property type="entry name" value="NA-bd_OB-fold"/>
</dbReference>
<organism evidence="1 2">
    <name type="scientific">Methanomethylophilus alvi</name>
    <dbReference type="NCBI Taxonomy" id="1291540"/>
    <lineage>
        <taxon>Archaea</taxon>
        <taxon>Methanobacteriati</taxon>
        <taxon>Thermoplasmatota</taxon>
        <taxon>Thermoplasmata</taxon>
        <taxon>Methanomassiliicoccales</taxon>
        <taxon>Methanomethylophilaceae</taxon>
        <taxon>Methanomethylophilus</taxon>
    </lineage>
</organism>